<dbReference type="GO" id="GO:0005730">
    <property type="term" value="C:nucleolus"/>
    <property type="evidence" value="ECO:0007669"/>
    <property type="project" value="UniProtKB-SubCell"/>
</dbReference>
<dbReference type="GO" id="GO:0005524">
    <property type="term" value="F:ATP binding"/>
    <property type="evidence" value="ECO:0007669"/>
    <property type="project" value="UniProtKB-UniRule"/>
</dbReference>
<dbReference type="SMART" id="SM00487">
    <property type="entry name" value="DEXDc"/>
    <property type="match status" value="1"/>
</dbReference>
<dbReference type="GO" id="GO:0016787">
    <property type="term" value="F:hydrolase activity"/>
    <property type="evidence" value="ECO:0007669"/>
    <property type="project" value="UniProtKB-KW"/>
</dbReference>
<dbReference type="PROSITE" id="PS51195">
    <property type="entry name" value="Q_MOTIF"/>
    <property type="match status" value="1"/>
</dbReference>
<dbReference type="Pfam" id="PF00270">
    <property type="entry name" value="DEAD"/>
    <property type="match status" value="1"/>
</dbReference>
<name>A0A8T2VE35_CERRI</name>
<evidence type="ECO:0000256" key="10">
    <source>
        <dbReference type="ARBA" id="ARBA00047984"/>
    </source>
</evidence>
<dbReference type="Gene3D" id="3.40.50.300">
    <property type="entry name" value="P-loop containing nucleotide triphosphate hydrolases"/>
    <property type="match status" value="2"/>
</dbReference>
<dbReference type="EC" id="3.6.4.13" evidence="13"/>
<dbReference type="Pfam" id="PF00271">
    <property type="entry name" value="Helicase_C"/>
    <property type="match status" value="1"/>
</dbReference>
<evidence type="ECO:0000313" key="18">
    <source>
        <dbReference type="EMBL" id="KAH7444236.1"/>
    </source>
</evidence>
<evidence type="ECO:0000256" key="14">
    <source>
        <dbReference type="SAM" id="MobiDB-lite"/>
    </source>
</evidence>
<evidence type="ECO:0000256" key="13">
    <source>
        <dbReference type="RuleBase" id="RU365068"/>
    </source>
</evidence>
<comment type="catalytic activity">
    <reaction evidence="10 13">
        <text>ATP + H2O = ADP + phosphate + H(+)</text>
        <dbReference type="Rhea" id="RHEA:13065"/>
        <dbReference type="ChEBI" id="CHEBI:15377"/>
        <dbReference type="ChEBI" id="CHEBI:15378"/>
        <dbReference type="ChEBI" id="CHEBI:30616"/>
        <dbReference type="ChEBI" id="CHEBI:43474"/>
        <dbReference type="ChEBI" id="CHEBI:456216"/>
        <dbReference type="EC" id="3.6.4.13"/>
    </reaction>
</comment>
<dbReference type="CDD" id="cd18787">
    <property type="entry name" value="SF2_C_DEAD"/>
    <property type="match status" value="1"/>
</dbReference>
<evidence type="ECO:0000256" key="1">
    <source>
        <dbReference type="ARBA" id="ARBA00004604"/>
    </source>
</evidence>
<evidence type="ECO:0000256" key="5">
    <source>
        <dbReference type="ARBA" id="ARBA00022806"/>
    </source>
</evidence>
<organism evidence="18 19">
    <name type="scientific">Ceratopteris richardii</name>
    <name type="common">Triangle waterfern</name>
    <dbReference type="NCBI Taxonomy" id="49495"/>
    <lineage>
        <taxon>Eukaryota</taxon>
        <taxon>Viridiplantae</taxon>
        <taxon>Streptophyta</taxon>
        <taxon>Embryophyta</taxon>
        <taxon>Tracheophyta</taxon>
        <taxon>Polypodiopsida</taxon>
        <taxon>Polypodiidae</taxon>
        <taxon>Polypodiales</taxon>
        <taxon>Pteridineae</taxon>
        <taxon>Pteridaceae</taxon>
        <taxon>Parkerioideae</taxon>
        <taxon>Ceratopteris</taxon>
    </lineage>
</organism>
<dbReference type="Pfam" id="PF13959">
    <property type="entry name" value="CTE_SPB4"/>
    <property type="match status" value="1"/>
</dbReference>
<evidence type="ECO:0000259" key="15">
    <source>
        <dbReference type="PROSITE" id="PS51192"/>
    </source>
</evidence>
<evidence type="ECO:0000256" key="8">
    <source>
        <dbReference type="ARBA" id="ARBA00023242"/>
    </source>
</evidence>
<feature type="domain" description="Helicase ATP-binding" evidence="15">
    <location>
        <begin position="218"/>
        <end position="393"/>
    </location>
</feature>
<evidence type="ECO:0000259" key="16">
    <source>
        <dbReference type="PROSITE" id="PS51194"/>
    </source>
</evidence>
<evidence type="ECO:0000256" key="2">
    <source>
        <dbReference type="ARBA" id="ARBA00022528"/>
    </source>
</evidence>
<keyword evidence="2" id="KW-0934">Plastid</keyword>
<evidence type="ECO:0000256" key="3">
    <source>
        <dbReference type="ARBA" id="ARBA00022741"/>
    </source>
</evidence>
<keyword evidence="5 12" id="KW-0347">Helicase</keyword>
<dbReference type="InterPro" id="IPR027417">
    <property type="entry name" value="P-loop_NTPase"/>
</dbReference>
<feature type="domain" description="DEAD-box RNA helicase Q" evidence="17">
    <location>
        <begin position="187"/>
        <end position="215"/>
    </location>
</feature>
<gene>
    <name evidence="18" type="ORF">KP509_02G070800</name>
</gene>
<dbReference type="PROSITE" id="PS00039">
    <property type="entry name" value="DEAD_ATP_HELICASE"/>
    <property type="match status" value="1"/>
</dbReference>
<dbReference type="InterPro" id="IPR000629">
    <property type="entry name" value="RNA-helicase_DEAD-box_CS"/>
</dbReference>
<dbReference type="SMART" id="SM00490">
    <property type="entry name" value="HELICc"/>
    <property type="match status" value="1"/>
</dbReference>
<feature type="compositionally biased region" description="Basic and acidic residues" evidence="14">
    <location>
        <begin position="130"/>
        <end position="157"/>
    </location>
</feature>
<dbReference type="FunFam" id="3.40.50.300:FF:000460">
    <property type="entry name" value="RNA helicase"/>
    <property type="match status" value="1"/>
</dbReference>
<keyword evidence="19" id="KW-1185">Reference proteome</keyword>
<evidence type="ECO:0000256" key="7">
    <source>
        <dbReference type="ARBA" id="ARBA00022884"/>
    </source>
</evidence>
<dbReference type="CDD" id="cd17942">
    <property type="entry name" value="DEADc_DDX18"/>
    <property type="match status" value="1"/>
</dbReference>
<evidence type="ECO:0000256" key="6">
    <source>
        <dbReference type="ARBA" id="ARBA00022840"/>
    </source>
</evidence>
<dbReference type="InterPro" id="IPR044773">
    <property type="entry name" value="DDX18/Has1_DEADc"/>
</dbReference>
<reference evidence="18" key="1">
    <citation type="submission" date="2021-08" db="EMBL/GenBank/DDBJ databases">
        <title>WGS assembly of Ceratopteris richardii.</title>
        <authorList>
            <person name="Marchant D.B."/>
            <person name="Chen G."/>
            <person name="Jenkins J."/>
            <person name="Shu S."/>
            <person name="Leebens-Mack J."/>
            <person name="Grimwood J."/>
            <person name="Schmutz J."/>
            <person name="Soltis P."/>
            <person name="Soltis D."/>
            <person name="Chen Z.-H."/>
        </authorList>
    </citation>
    <scope>NUCLEOTIDE SEQUENCE</scope>
    <source>
        <strain evidence="18">Whitten #5841</strain>
        <tissue evidence="18">Leaf</tissue>
    </source>
</reference>
<dbReference type="EMBL" id="CM035407">
    <property type="protein sequence ID" value="KAH7444236.1"/>
    <property type="molecule type" value="Genomic_DNA"/>
</dbReference>
<dbReference type="PANTHER" id="PTHR24031">
    <property type="entry name" value="RNA HELICASE"/>
    <property type="match status" value="1"/>
</dbReference>
<feature type="region of interest" description="Disordered" evidence="14">
    <location>
        <begin position="642"/>
        <end position="684"/>
    </location>
</feature>
<proteinExistence type="inferred from homology"/>
<dbReference type="PROSITE" id="PS51194">
    <property type="entry name" value="HELICASE_CTER"/>
    <property type="match status" value="1"/>
</dbReference>
<keyword evidence="2" id="KW-0150">Chloroplast</keyword>
<dbReference type="PROSITE" id="PS51192">
    <property type="entry name" value="HELICASE_ATP_BIND_1"/>
    <property type="match status" value="1"/>
</dbReference>
<keyword evidence="3 12" id="KW-0547">Nucleotide-binding</keyword>
<comment type="similarity">
    <text evidence="9">Belongs to the DEAD box helicase family. DDX18/HAS1 subfamily.</text>
</comment>
<protein>
    <recommendedName>
        <fullName evidence="13">ATP-dependent RNA helicase</fullName>
        <ecNumber evidence="13">3.6.4.13</ecNumber>
    </recommendedName>
</protein>
<evidence type="ECO:0000256" key="9">
    <source>
        <dbReference type="ARBA" id="ARBA00024357"/>
    </source>
</evidence>
<feature type="compositionally biased region" description="Basic and acidic residues" evidence="14">
    <location>
        <begin position="70"/>
        <end position="81"/>
    </location>
</feature>
<keyword evidence="6 12" id="KW-0067">ATP-binding</keyword>
<dbReference type="OMA" id="LMEFHSQ"/>
<feature type="region of interest" description="Disordered" evidence="14">
    <location>
        <begin position="18"/>
        <end position="88"/>
    </location>
</feature>
<dbReference type="FunFam" id="3.40.50.300:FF:000379">
    <property type="entry name" value="RNA helicase"/>
    <property type="match status" value="1"/>
</dbReference>
<sequence>MAATESSCPPACALSLKKTKPIKKKRNESKGEHFNSRKENSAQNRDEDDCVAQHSAEVETVGFRQSQPGRVEEDFSSKEAPEELIPGKYSVMKTQGKLKKRKSIESNGIYLLGDTMTCSEPKSKKKKKKLESPLDRQQLETSEDLQHAQDDKQRPEGSENGDLLASNSSNAPFKGQTTQVSGIMSNTLFETLPISELTQNAIKEIGFTHMTEIQARAIPPLLTGKDLLGAARTGSGKTLAFLIPAVELLYHGHFMPRNGTGVIIISPTRELAMQIYGVARDLMKHHKQTHGIVMGGANRRSEAERLVKGVNLLVATPGRLLDHLQNTKGFLFKNLQCLIIDEADRILEIGFEEELKQIIKILPKERQTLLFSATQTTKVEDLARVSFKKAPLYIGVDDGRNKATVEGLEQGYCVVPSSKRFLLLFTFLKKNLKKKIMVFFSSCNSVKYHSELLNYIDIPCLDIHGKQKQQKRSTTFFEFCNAEKGILLCTDVAARGLDIPAVDWIIQYDPPDDPKEYIHRVGRTARGEGSRGSALLFLMPEELGFLAYLKSAKVPLNEYEFPENKIANVQSQLEKLVEKNYYLHQSARDAYRSYILAYNSHSMKDIFNVHRLDLQAVALSFGFSCPPKINLQIDSNSAKFRKKGSKGLKQGKGRLEGQGTGHGFSSSNPYGKRPEGDKRQLVHI</sequence>
<keyword evidence="4 12" id="KW-0378">Hydrolase</keyword>
<feature type="compositionally biased region" description="Basic residues" evidence="14">
    <location>
        <begin position="642"/>
        <end position="652"/>
    </location>
</feature>
<feature type="region of interest" description="Disordered" evidence="14">
    <location>
        <begin position="114"/>
        <end position="177"/>
    </location>
</feature>
<feature type="compositionally biased region" description="Basic and acidic residues" evidence="14">
    <location>
        <begin position="28"/>
        <end position="40"/>
    </location>
</feature>
<evidence type="ECO:0000256" key="4">
    <source>
        <dbReference type="ARBA" id="ARBA00022801"/>
    </source>
</evidence>
<evidence type="ECO:0000313" key="19">
    <source>
        <dbReference type="Proteomes" id="UP000825935"/>
    </source>
</evidence>
<feature type="compositionally biased region" description="Basic residues" evidence="14">
    <location>
        <begin position="18"/>
        <end position="27"/>
    </location>
</feature>
<dbReference type="GO" id="GO:0003723">
    <property type="term" value="F:RNA binding"/>
    <property type="evidence" value="ECO:0007669"/>
    <property type="project" value="UniProtKB-UniRule"/>
</dbReference>
<evidence type="ECO:0000256" key="12">
    <source>
        <dbReference type="RuleBase" id="RU000492"/>
    </source>
</evidence>
<dbReference type="InterPro" id="IPR011545">
    <property type="entry name" value="DEAD/DEAH_box_helicase_dom"/>
</dbReference>
<evidence type="ECO:0000259" key="17">
    <source>
        <dbReference type="PROSITE" id="PS51195"/>
    </source>
</evidence>
<dbReference type="GO" id="GO:0003724">
    <property type="term" value="F:RNA helicase activity"/>
    <property type="evidence" value="ECO:0007669"/>
    <property type="project" value="UniProtKB-EC"/>
</dbReference>
<feature type="compositionally biased region" description="Polar residues" evidence="14">
    <location>
        <begin position="165"/>
        <end position="177"/>
    </location>
</feature>
<keyword evidence="8" id="KW-0539">Nucleus</keyword>
<dbReference type="SUPFAM" id="SSF52540">
    <property type="entry name" value="P-loop containing nucleoside triphosphate hydrolases"/>
    <property type="match status" value="2"/>
</dbReference>
<evidence type="ECO:0000256" key="11">
    <source>
        <dbReference type="PROSITE-ProRule" id="PRU00552"/>
    </source>
</evidence>
<dbReference type="OrthoDB" id="10259640at2759"/>
<dbReference type="InterPro" id="IPR014001">
    <property type="entry name" value="Helicase_ATP-bd"/>
</dbReference>
<dbReference type="Proteomes" id="UP000825935">
    <property type="component" value="Chromosome 2"/>
</dbReference>
<feature type="domain" description="Helicase C-terminal" evidence="16">
    <location>
        <begin position="407"/>
        <end position="577"/>
    </location>
</feature>
<comment type="domain">
    <text evidence="13">The Q motif is unique to and characteristic of the DEAD box family of RNA helicases and controls ATP binding and hydrolysis.</text>
</comment>
<accession>A0A8T2VE35</accession>
<dbReference type="InterPro" id="IPR014014">
    <property type="entry name" value="RNA_helicase_DEAD_Q_motif"/>
</dbReference>
<comment type="function">
    <text evidence="13">RNA helicase.</text>
</comment>
<comment type="caution">
    <text evidence="18">The sequence shown here is derived from an EMBL/GenBank/DDBJ whole genome shotgun (WGS) entry which is preliminary data.</text>
</comment>
<dbReference type="InterPro" id="IPR001650">
    <property type="entry name" value="Helicase_C-like"/>
</dbReference>
<dbReference type="AlphaFoldDB" id="A0A8T2VE35"/>
<feature type="compositionally biased region" description="Basic and acidic residues" evidence="14">
    <location>
        <begin position="672"/>
        <end position="684"/>
    </location>
</feature>
<keyword evidence="7 13" id="KW-0694">RNA-binding</keyword>
<dbReference type="InterPro" id="IPR025313">
    <property type="entry name" value="SPB4-like_CTE"/>
</dbReference>
<comment type="subcellular location">
    <subcellularLocation>
        <location evidence="1">Nucleus</location>
        <location evidence="1">Nucleolus</location>
    </subcellularLocation>
</comment>
<feature type="short sequence motif" description="Q motif" evidence="11">
    <location>
        <begin position="187"/>
        <end position="215"/>
    </location>
</feature>
<dbReference type="SMART" id="SM01178">
    <property type="entry name" value="DUF4217"/>
    <property type="match status" value="1"/>
</dbReference>